<feature type="compositionally biased region" description="Pro residues" evidence="4">
    <location>
        <begin position="1134"/>
        <end position="1143"/>
    </location>
</feature>
<name>A0A428QII6_9HYPO</name>
<dbReference type="InterPro" id="IPR002110">
    <property type="entry name" value="Ankyrin_rpt"/>
</dbReference>
<dbReference type="Proteomes" id="UP000287972">
    <property type="component" value="Unassembled WGS sequence"/>
</dbReference>
<dbReference type="Pfam" id="PF12796">
    <property type="entry name" value="Ank_2"/>
    <property type="match status" value="4"/>
</dbReference>
<comment type="caution">
    <text evidence="6">The sequence shown here is derived from an EMBL/GenBank/DDBJ whole genome shotgun (WGS) entry which is preliminary data.</text>
</comment>
<accession>A0A428QII6</accession>
<reference evidence="6 7" key="1">
    <citation type="submission" date="2017-06" db="EMBL/GenBank/DDBJ databases">
        <title>Comparative genomic analysis of Ambrosia Fusariam Clade fungi.</title>
        <authorList>
            <person name="Stajich J.E."/>
            <person name="Carrillo J."/>
            <person name="Kijimoto T."/>
            <person name="Eskalen A."/>
            <person name="O'Donnell K."/>
            <person name="Kasson M."/>
        </authorList>
    </citation>
    <scope>NUCLEOTIDE SEQUENCE [LARGE SCALE GENOMIC DNA]</scope>
    <source>
        <strain evidence="6 7">NRRL62606</strain>
    </source>
</reference>
<dbReference type="SUPFAM" id="SSF48403">
    <property type="entry name" value="Ankyrin repeat"/>
    <property type="match status" value="3"/>
</dbReference>
<keyword evidence="7" id="KW-1185">Reference proteome</keyword>
<dbReference type="PANTHER" id="PTHR24198">
    <property type="entry name" value="ANKYRIN REPEAT AND PROTEIN KINASE DOMAIN-CONTAINING PROTEIN"/>
    <property type="match status" value="1"/>
</dbReference>
<evidence type="ECO:0000259" key="5">
    <source>
        <dbReference type="Pfam" id="PF06985"/>
    </source>
</evidence>
<gene>
    <name evidence="6" type="ORF">CEP51_013033</name>
</gene>
<feature type="compositionally biased region" description="Polar residues" evidence="4">
    <location>
        <begin position="247"/>
        <end position="261"/>
    </location>
</feature>
<dbReference type="PANTHER" id="PTHR24198:SF165">
    <property type="entry name" value="ANKYRIN REPEAT-CONTAINING PROTEIN-RELATED"/>
    <property type="match status" value="1"/>
</dbReference>
<feature type="repeat" description="ANK" evidence="3">
    <location>
        <begin position="419"/>
        <end position="444"/>
    </location>
</feature>
<evidence type="ECO:0000256" key="1">
    <source>
        <dbReference type="ARBA" id="ARBA00022737"/>
    </source>
</evidence>
<evidence type="ECO:0000256" key="3">
    <source>
        <dbReference type="PROSITE-ProRule" id="PRU00023"/>
    </source>
</evidence>
<evidence type="ECO:0000256" key="2">
    <source>
        <dbReference type="ARBA" id="ARBA00023043"/>
    </source>
</evidence>
<feature type="domain" description="Heterokaryon incompatibility" evidence="5">
    <location>
        <begin position="1123"/>
        <end position="1267"/>
    </location>
</feature>
<sequence>MVTMSELPELFNEISNTAKKQGWTPLACASDAGNMDKVAELLDSMHVDIDIDGRDYDGRTPIALAARNGHTGIVARLLAHGADPNLRDLQQTAPLWHAARHGHAPVVRALLESGRLFDVNPRPLNPSEYQSETPLAIALEYDHRETAELLARADGIDPFVEVGPDGGSYQTCSVLALAIRRGYEDVALVLLENRDLGSGSSYAASSSKRYNDSADAGSIHRETGDTRSNNSDSEDASSRIDDGSNGVGSSNYPSSDSLQTESIDNNIDDARSEYNYSDNSDSGTFSPCLLKFTNQLASKLLVFAAGAGCYRVVQELLANHGADVNALHIYDDERELAHVIGGVSGCTTERPLFAASRRGHSSIVRLLLDTEGIQPDLRCDYVGSDGDTALALAAEGGFVDIVRMLAADTRVKIDRKDHKGRTPLSYAAQYGHEAVVACLLETEAVDPNSQCRSGYTPLMRAVRPNQFYVTIQWEAQEGVVRRLLASGRVNPNRTNNYGESALSFMAECPSIRPVTALLEHLGADLDRGQWSMLLHSAAELDGADTVQILLDTPPVGVDGVKPSLEDDIHSALLLVASFGKERVVQVLLSRPGINPNCTDKDGWTPLMMAAGRHNLGVVKQLSNVSGIDPNMQNDEGWTALCSHCSCPGGESTEILRVLLGIPGIDPSLSNNLGRTALSLAAEAGIIERFDLLLAVNGIDPDARDTDGRGPLSWALKSHPFTKGERSPQKTNDRKQVVQRLLAFPAVDINAEDAEGLTPLLRAIKIDFSDEFVSLLLTRADLDVNRRGRDGVSPLALAKGSGNTVTIALLQEHGALDSDETALSAGLGVQAVDSDSSDSESDIHTNCAASLDSMLDSPLKLEEGLHERLLENISREYRLPLDAQQKFVGKQAAETVDKLCPTCAAIDLDAAFFNRHTKYGGRVIADLGRVDKNWKERKCPFCRLFAAVCHSPDIDGGHKLVSFSTTQSWLCHGELGCWKHIKDSWVDTMVLAVVAGPLSEKGSEDDTENGFRYDSPLNPRYASAYPDSVSLKVVKSALSAGFIGRLGSNCPKNKNAVTIPRLTPCGSDSTMSMAKSWITRCRKRHSMRCNPRKLTPVPQFRLIECNTRRIIRVEESATADPPKYVALSYVWGQPPSQPQPPQPQDNPVEKVSSTVEAVIEDAIRVSLALGYEYLWVDRYCVVQTGNEAIKMEQLRHMHTVYANAEVTLVAAAGTGPSAGLPGAPGDSQRFQQPSAIVSGHALVCIPPDPTHHIRSASAWATRGWTFQEGLLARRRLFFSDYEVSYECRDMLCREALRLPRSMERAMSGRVPRLMDPQWMYKPYKLPGMRSDDDGTSLFDLLAAYSVRKLSLPSDALNAMLGIFQQLGEKECRPIYHICGVPILYQSDQSATAWIYPPTPDGFIKGLCWRLQQPARRRLEFPSWSWTGWYGVVKNGDAVPWDSYYDRLSTADDRSKDLWSGQQHILEITACAATVRFRRTIETVDDCGEWIGTVCAGDRVWQALCTLRC</sequence>
<evidence type="ECO:0000256" key="4">
    <source>
        <dbReference type="SAM" id="MobiDB-lite"/>
    </source>
</evidence>
<dbReference type="InterPro" id="IPR010730">
    <property type="entry name" value="HET"/>
</dbReference>
<dbReference type="SMART" id="SM00248">
    <property type="entry name" value="ANK"/>
    <property type="match status" value="17"/>
</dbReference>
<dbReference type="PROSITE" id="PS50088">
    <property type="entry name" value="ANK_REPEAT"/>
    <property type="match status" value="2"/>
</dbReference>
<dbReference type="PROSITE" id="PS50297">
    <property type="entry name" value="ANK_REP_REGION"/>
    <property type="match status" value="2"/>
</dbReference>
<dbReference type="InterPro" id="IPR036770">
    <property type="entry name" value="Ankyrin_rpt-contain_sf"/>
</dbReference>
<feature type="region of interest" description="Disordered" evidence="4">
    <location>
        <begin position="198"/>
        <end position="261"/>
    </location>
</feature>
<dbReference type="PRINTS" id="PR01415">
    <property type="entry name" value="ANKYRIN"/>
</dbReference>
<evidence type="ECO:0000313" key="6">
    <source>
        <dbReference type="EMBL" id="RSL65115.1"/>
    </source>
</evidence>
<feature type="region of interest" description="Disordered" evidence="4">
    <location>
        <begin position="1131"/>
        <end position="1150"/>
    </location>
</feature>
<feature type="compositionally biased region" description="Low complexity" evidence="4">
    <location>
        <begin position="198"/>
        <end position="207"/>
    </location>
</feature>
<feature type="repeat" description="ANK" evidence="3">
    <location>
        <begin position="57"/>
        <end position="89"/>
    </location>
</feature>
<protein>
    <recommendedName>
        <fullName evidence="5">Heterokaryon incompatibility domain-containing protein</fullName>
    </recommendedName>
</protein>
<keyword evidence="2 3" id="KW-0040">ANK repeat</keyword>
<dbReference type="Pfam" id="PF06985">
    <property type="entry name" value="HET"/>
    <property type="match status" value="1"/>
</dbReference>
<dbReference type="Pfam" id="PF00023">
    <property type="entry name" value="Ank"/>
    <property type="match status" value="1"/>
</dbReference>
<dbReference type="Gene3D" id="1.25.40.20">
    <property type="entry name" value="Ankyrin repeat-containing domain"/>
    <property type="match status" value="4"/>
</dbReference>
<feature type="region of interest" description="Disordered" evidence="4">
    <location>
        <begin position="709"/>
        <end position="733"/>
    </location>
</feature>
<organism evidence="6 7">
    <name type="scientific">Fusarium floridanum</name>
    <dbReference type="NCBI Taxonomy" id="1325733"/>
    <lineage>
        <taxon>Eukaryota</taxon>
        <taxon>Fungi</taxon>
        <taxon>Dikarya</taxon>
        <taxon>Ascomycota</taxon>
        <taxon>Pezizomycotina</taxon>
        <taxon>Sordariomycetes</taxon>
        <taxon>Hypocreomycetidae</taxon>
        <taxon>Hypocreales</taxon>
        <taxon>Nectriaceae</taxon>
        <taxon>Fusarium</taxon>
        <taxon>Fusarium solani species complex</taxon>
    </lineage>
</organism>
<proteinExistence type="predicted"/>
<keyword evidence="1" id="KW-0677">Repeat</keyword>
<evidence type="ECO:0000313" key="7">
    <source>
        <dbReference type="Proteomes" id="UP000287972"/>
    </source>
</evidence>
<dbReference type="EMBL" id="NKCL01000517">
    <property type="protein sequence ID" value="RSL65115.1"/>
    <property type="molecule type" value="Genomic_DNA"/>
</dbReference>
<feature type="compositionally biased region" description="Basic and acidic residues" evidence="4">
    <location>
        <begin position="721"/>
        <end position="733"/>
    </location>
</feature>